<sequence>MDQVKAISEPRRREILRLIWDDELSAGQIADRFEVTFGAVSQHLKVLRDAGLVVVRKDGTKRYYVADRAGMGPLAAYLESMWLSSLDTLAALAEQAQRDEVRRAAARELEEPEP</sequence>
<keyword evidence="6" id="KW-1185">Reference proteome</keyword>
<dbReference type="RefSeq" id="WP_111501874.1">
    <property type="nucleotide sequence ID" value="NZ_QKYN01000066.1"/>
</dbReference>
<keyword evidence="1" id="KW-0805">Transcription regulation</keyword>
<comment type="caution">
    <text evidence="5">The sequence shown here is derived from an EMBL/GenBank/DDBJ whole genome shotgun (WGS) entry which is preliminary data.</text>
</comment>
<dbReference type="InterPro" id="IPR036388">
    <property type="entry name" value="WH-like_DNA-bd_sf"/>
</dbReference>
<dbReference type="InterPro" id="IPR051081">
    <property type="entry name" value="HTH_MetalResp_TranReg"/>
</dbReference>
<evidence type="ECO:0000313" key="5">
    <source>
        <dbReference type="EMBL" id="RAG84375.1"/>
    </source>
</evidence>
<keyword evidence="2" id="KW-0238">DNA-binding</keyword>
<dbReference type="Pfam" id="PF01022">
    <property type="entry name" value="HTH_5"/>
    <property type="match status" value="1"/>
</dbReference>
<dbReference type="PROSITE" id="PS50987">
    <property type="entry name" value="HTH_ARSR_2"/>
    <property type="match status" value="1"/>
</dbReference>
<dbReference type="GO" id="GO:0003677">
    <property type="term" value="F:DNA binding"/>
    <property type="evidence" value="ECO:0007669"/>
    <property type="project" value="UniProtKB-KW"/>
</dbReference>
<evidence type="ECO:0000256" key="1">
    <source>
        <dbReference type="ARBA" id="ARBA00023015"/>
    </source>
</evidence>
<dbReference type="OrthoDB" id="9806976at2"/>
<keyword evidence="3" id="KW-0804">Transcription</keyword>
<gene>
    <name evidence="5" type="ORF">DN069_17075</name>
</gene>
<accession>A0A2X0K526</accession>
<dbReference type="SMART" id="SM00418">
    <property type="entry name" value="HTH_ARSR"/>
    <property type="match status" value="1"/>
</dbReference>
<dbReference type="SUPFAM" id="SSF46785">
    <property type="entry name" value="Winged helix' DNA-binding domain"/>
    <property type="match status" value="1"/>
</dbReference>
<dbReference type="CDD" id="cd00090">
    <property type="entry name" value="HTH_ARSR"/>
    <property type="match status" value="1"/>
</dbReference>
<dbReference type="NCBIfam" id="NF033788">
    <property type="entry name" value="HTH_metalloreg"/>
    <property type="match status" value="1"/>
</dbReference>
<reference evidence="5 6" key="1">
    <citation type="submission" date="2018-06" db="EMBL/GenBank/DDBJ databases">
        <title>Streptacidiphilus pinicola sp. nov., isolated from pine grove soil.</title>
        <authorList>
            <person name="Roh S.G."/>
            <person name="Park S."/>
            <person name="Kim M.-K."/>
            <person name="Yun B.-R."/>
            <person name="Park J."/>
            <person name="Kim M.J."/>
            <person name="Kim Y.S."/>
            <person name="Kim S.B."/>
        </authorList>
    </citation>
    <scope>NUCLEOTIDE SEQUENCE [LARGE SCALE GENOMIC DNA]</scope>
    <source>
        <strain evidence="5 6">MMS16-CNU450</strain>
    </source>
</reference>
<dbReference type="PANTHER" id="PTHR33154">
    <property type="entry name" value="TRANSCRIPTIONAL REGULATOR, ARSR FAMILY"/>
    <property type="match status" value="1"/>
</dbReference>
<dbReference type="Gene3D" id="1.10.10.10">
    <property type="entry name" value="Winged helix-like DNA-binding domain superfamily/Winged helix DNA-binding domain"/>
    <property type="match status" value="1"/>
</dbReference>
<dbReference type="InterPro" id="IPR036390">
    <property type="entry name" value="WH_DNA-bd_sf"/>
</dbReference>
<dbReference type="Proteomes" id="UP000248889">
    <property type="component" value="Unassembled WGS sequence"/>
</dbReference>
<dbReference type="AlphaFoldDB" id="A0A2X0K526"/>
<evidence type="ECO:0000256" key="2">
    <source>
        <dbReference type="ARBA" id="ARBA00023125"/>
    </source>
</evidence>
<protein>
    <submittedName>
        <fullName evidence="5">Transcriptional regulator</fullName>
    </submittedName>
</protein>
<dbReference type="EMBL" id="QKYN01000066">
    <property type="protein sequence ID" value="RAG84375.1"/>
    <property type="molecule type" value="Genomic_DNA"/>
</dbReference>
<organism evidence="5 6">
    <name type="scientific">Streptacidiphilus pinicola</name>
    <dbReference type="NCBI Taxonomy" id="2219663"/>
    <lineage>
        <taxon>Bacteria</taxon>
        <taxon>Bacillati</taxon>
        <taxon>Actinomycetota</taxon>
        <taxon>Actinomycetes</taxon>
        <taxon>Kitasatosporales</taxon>
        <taxon>Streptomycetaceae</taxon>
        <taxon>Streptacidiphilus</taxon>
    </lineage>
</organism>
<evidence type="ECO:0000256" key="3">
    <source>
        <dbReference type="ARBA" id="ARBA00023163"/>
    </source>
</evidence>
<evidence type="ECO:0000259" key="4">
    <source>
        <dbReference type="PROSITE" id="PS50987"/>
    </source>
</evidence>
<dbReference type="PANTHER" id="PTHR33154:SF33">
    <property type="entry name" value="TRANSCRIPTIONAL REPRESSOR SDPR"/>
    <property type="match status" value="1"/>
</dbReference>
<dbReference type="GO" id="GO:0003700">
    <property type="term" value="F:DNA-binding transcription factor activity"/>
    <property type="evidence" value="ECO:0007669"/>
    <property type="project" value="InterPro"/>
</dbReference>
<dbReference type="InterPro" id="IPR001845">
    <property type="entry name" value="HTH_ArsR_DNA-bd_dom"/>
</dbReference>
<proteinExistence type="predicted"/>
<dbReference type="PRINTS" id="PR00778">
    <property type="entry name" value="HTHARSR"/>
</dbReference>
<feature type="domain" description="HTH arsR-type" evidence="4">
    <location>
        <begin position="1"/>
        <end position="86"/>
    </location>
</feature>
<name>A0A2X0K526_9ACTN</name>
<dbReference type="InterPro" id="IPR011991">
    <property type="entry name" value="ArsR-like_HTH"/>
</dbReference>
<evidence type="ECO:0000313" key="6">
    <source>
        <dbReference type="Proteomes" id="UP000248889"/>
    </source>
</evidence>